<proteinExistence type="predicted"/>
<name>R2NYR5_9ENTE</name>
<dbReference type="RefSeq" id="WP_010746237.1">
    <property type="nucleotide sequence ID" value="NZ_ASWF01000003.1"/>
</dbReference>
<keyword evidence="4" id="KW-1185">Reference proteome</keyword>
<reference evidence="2 4" key="2">
    <citation type="submission" date="2013-03" db="EMBL/GenBank/DDBJ databases">
        <title>The Genome Sequence of Enterococcus raffinosus ATCC_49464 (PacBio/Illumina hybrid assembly).</title>
        <authorList>
            <consortium name="The Broad Institute Genomics Platform"/>
            <consortium name="The Broad Institute Genome Sequencing Center for Infectious Disease"/>
            <person name="Earl A."/>
            <person name="Russ C."/>
            <person name="Gilmore M."/>
            <person name="Surin D."/>
            <person name="Walker B."/>
            <person name="Young S."/>
            <person name="Zeng Q."/>
            <person name="Gargeya S."/>
            <person name="Fitzgerald M."/>
            <person name="Haas B."/>
            <person name="Abouelleil A."/>
            <person name="Allen A.W."/>
            <person name="Alvarado L."/>
            <person name="Arachchi H.M."/>
            <person name="Berlin A.M."/>
            <person name="Chapman S.B."/>
            <person name="Gainer-Dewar J."/>
            <person name="Goldberg J."/>
            <person name="Griggs A."/>
            <person name="Gujja S."/>
            <person name="Hansen M."/>
            <person name="Howarth C."/>
            <person name="Imamovic A."/>
            <person name="Ireland A."/>
            <person name="Larimer J."/>
            <person name="McCowan C."/>
            <person name="Murphy C."/>
            <person name="Pearson M."/>
            <person name="Poon T.W."/>
            <person name="Priest M."/>
            <person name="Roberts A."/>
            <person name="Saif S."/>
            <person name="Shea T."/>
            <person name="Sisk P."/>
            <person name="Sykes S."/>
            <person name="Wortman J."/>
            <person name="Nusbaum C."/>
            <person name="Birren B."/>
        </authorList>
    </citation>
    <scope>NUCLEOTIDE SEQUENCE [LARGE SCALE GENOMIC DNA]</scope>
    <source>
        <strain evidence="2 4">ATCC 49464</strain>
    </source>
</reference>
<dbReference type="Proteomes" id="UP000014158">
    <property type="component" value="Unassembled WGS sequence"/>
</dbReference>
<evidence type="ECO:0000313" key="4">
    <source>
        <dbReference type="Proteomes" id="UP000014158"/>
    </source>
</evidence>
<evidence type="ECO:0000313" key="1">
    <source>
        <dbReference type="EMBL" id="EOH76188.1"/>
    </source>
</evidence>
<evidence type="ECO:0000313" key="3">
    <source>
        <dbReference type="Proteomes" id="UP000013877"/>
    </source>
</evidence>
<evidence type="ECO:0000313" key="2">
    <source>
        <dbReference type="EMBL" id="EOT76155.1"/>
    </source>
</evidence>
<dbReference type="Proteomes" id="UP000013877">
    <property type="component" value="Unassembled WGS sequence"/>
</dbReference>
<reference evidence="1 3" key="1">
    <citation type="submission" date="2013-02" db="EMBL/GenBank/DDBJ databases">
        <title>The Genome Sequence of Enterococcus raffinosus ATCC_49464.</title>
        <authorList>
            <consortium name="The Broad Institute Genome Sequencing Platform"/>
            <consortium name="The Broad Institute Genome Sequencing Center for Infectious Disease"/>
            <person name="Earl A.M."/>
            <person name="Gilmore M.S."/>
            <person name="Lebreton F."/>
            <person name="Walker B."/>
            <person name="Young S.K."/>
            <person name="Zeng Q."/>
            <person name="Gargeya S."/>
            <person name="Fitzgerald M."/>
            <person name="Haas B."/>
            <person name="Abouelleil A."/>
            <person name="Alvarado L."/>
            <person name="Arachchi H.M."/>
            <person name="Berlin A.M."/>
            <person name="Chapman S.B."/>
            <person name="Dewar J."/>
            <person name="Goldberg J."/>
            <person name="Griggs A."/>
            <person name="Gujja S."/>
            <person name="Hansen M."/>
            <person name="Howarth C."/>
            <person name="Imamovic A."/>
            <person name="Larimer J."/>
            <person name="McCowan C."/>
            <person name="Murphy C."/>
            <person name="Neiman D."/>
            <person name="Pearson M."/>
            <person name="Priest M."/>
            <person name="Roberts A."/>
            <person name="Saif S."/>
            <person name="Shea T."/>
            <person name="Sisk P."/>
            <person name="Sykes S."/>
            <person name="Wortman J."/>
            <person name="Nusbaum C."/>
            <person name="Birren B."/>
        </authorList>
    </citation>
    <scope>NUCLEOTIDE SEQUENCE [LARGE SCALE GENOMIC DNA]</scope>
    <source>
        <strain evidence="1 3">ATCC 49464</strain>
    </source>
</reference>
<dbReference type="AlphaFoldDB" id="R2NYR5"/>
<accession>R2NYR5</accession>
<protein>
    <submittedName>
        <fullName evidence="1">Uncharacterized protein</fullName>
    </submittedName>
</protein>
<organism evidence="1 3">
    <name type="scientific">Enterococcus raffinosus ATCC 49464</name>
    <dbReference type="NCBI Taxonomy" id="1158602"/>
    <lineage>
        <taxon>Bacteria</taxon>
        <taxon>Bacillati</taxon>
        <taxon>Bacillota</taxon>
        <taxon>Bacilli</taxon>
        <taxon>Lactobacillales</taxon>
        <taxon>Enterococcaceae</taxon>
        <taxon>Enterococcus</taxon>
    </lineage>
</organism>
<dbReference type="HOGENOM" id="CLU_2023178_0_0_9"/>
<sequence length="122" mass="14501">MKKCPICEKNFRQFEDVVEIEYDFYHEDCLEIVPIRYCAYNPNEDSEDSFIGQFDNDDKSWASDMMDEGDFLKEKEFKVSFTNILTESNPVESIKIFALDENEAEERISSQYRHVFKVEPIN</sequence>
<comment type="caution">
    <text evidence="1">The sequence shown here is derived from an EMBL/GenBank/DDBJ whole genome shotgun (WGS) entry which is preliminary data.</text>
</comment>
<gene>
    <name evidence="2" type="ORF">I590_02980</name>
    <name evidence="1" type="ORF">UAK_03037</name>
</gene>
<dbReference type="EMBL" id="ASWF01000003">
    <property type="protein sequence ID" value="EOT76155.1"/>
    <property type="molecule type" value="Genomic_DNA"/>
</dbReference>
<dbReference type="PATRIC" id="fig|1158602.3.peg.3036"/>
<dbReference type="EMBL" id="AJAL01000015">
    <property type="protein sequence ID" value="EOH76188.1"/>
    <property type="molecule type" value="Genomic_DNA"/>
</dbReference>